<dbReference type="PANTHER" id="PTHR43442">
    <property type="entry name" value="GLUCONOKINASE-RELATED"/>
    <property type="match status" value="1"/>
</dbReference>
<dbReference type="InterPro" id="IPR027417">
    <property type="entry name" value="P-loop_NTPase"/>
</dbReference>
<feature type="region of interest" description="Disordered" evidence="10">
    <location>
        <begin position="1"/>
        <end position="47"/>
    </location>
</feature>
<dbReference type="Gene3D" id="3.40.50.300">
    <property type="entry name" value="P-loop containing nucleotide triphosphate hydrolases"/>
    <property type="match status" value="1"/>
</dbReference>
<evidence type="ECO:0000256" key="5">
    <source>
        <dbReference type="ARBA" id="ARBA00022741"/>
    </source>
</evidence>
<name>A0A9R1UVY6_LACSA</name>
<evidence type="ECO:0000256" key="9">
    <source>
        <dbReference type="RuleBase" id="RU363066"/>
    </source>
</evidence>
<sequence>MDASKRGRPEAKANGGAKKFKPGERKESEEKEDIAPKVRREESLPHPPSGSLYLHISLTLLLTLSSIDHFGEIFFQLILKVSDHLTRYERMAVVLMGVSGVGKSTIGELLAKTLNCSFIDADNFHPQSNKEKMKNRIPLSDEDRIPWLEVLRDLLNASLVSGKIVILGCSALQKKYRDILRYADPNFKSDYSCEKCVVKFVLLDVGVELLLNRVAKRVAEGNHFMPAELLQSQIDLLEVDVSEGIHKVDASRSPQDIVDEIKALIL</sequence>
<reference evidence="11 12" key="1">
    <citation type="journal article" date="2017" name="Nat. Commun.">
        <title>Genome assembly with in vitro proximity ligation data and whole-genome triplication in lettuce.</title>
        <authorList>
            <person name="Reyes-Chin-Wo S."/>
            <person name="Wang Z."/>
            <person name="Yang X."/>
            <person name="Kozik A."/>
            <person name="Arikit S."/>
            <person name="Song C."/>
            <person name="Xia L."/>
            <person name="Froenicke L."/>
            <person name="Lavelle D.O."/>
            <person name="Truco M.J."/>
            <person name="Xia R."/>
            <person name="Zhu S."/>
            <person name="Xu C."/>
            <person name="Xu H."/>
            <person name="Xu X."/>
            <person name="Cox K."/>
            <person name="Korf I."/>
            <person name="Meyers B.C."/>
            <person name="Michelmore R.W."/>
        </authorList>
    </citation>
    <scope>NUCLEOTIDE SEQUENCE [LARGE SCALE GENOMIC DNA]</scope>
    <source>
        <strain evidence="12">cv. Salinas</strain>
        <tissue evidence="11">Seedlings</tissue>
    </source>
</reference>
<evidence type="ECO:0000313" key="11">
    <source>
        <dbReference type="EMBL" id="KAJ0194097.1"/>
    </source>
</evidence>
<dbReference type="InterPro" id="IPR006001">
    <property type="entry name" value="Therm_gnt_kin"/>
</dbReference>
<dbReference type="FunFam" id="3.40.50.300:FF:000522">
    <property type="entry name" value="Gluconokinase"/>
    <property type="match status" value="1"/>
</dbReference>
<evidence type="ECO:0000256" key="7">
    <source>
        <dbReference type="ARBA" id="ARBA00022840"/>
    </source>
</evidence>
<accession>A0A9R1UVY6</accession>
<comment type="similarity">
    <text evidence="2 9">Belongs to the gluconokinase GntK/GntV family.</text>
</comment>
<feature type="compositionally biased region" description="Basic and acidic residues" evidence="10">
    <location>
        <begin position="21"/>
        <end position="44"/>
    </location>
</feature>
<keyword evidence="7 9" id="KW-0067">ATP-binding</keyword>
<evidence type="ECO:0000256" key="10">
    <source>
        <dbReference type="SAM" id="MobiDB-lite"/>
    </source>
</evidence>
<dbReference type="NCBIfam" id="TIGR01313">
    <property type="entry name" value="therm_gnt_kin"/>
    <property type="match status" value="1"/>
</dbReference>
<dbReference type="Pfam" id="PF01202">
    <property type="entry name" value="SKI"/>
    <property type="match status" value="1"/>
</dbReference>
<comment type="caution">
    <text evidence="11">The sequence shown here is derived from an EMBL/GenBank/DDBJ whole genome shotgun (WGS) entry which is preliminary data.</text>
</comment>
<gene>
    <name evidence="11" type="ORF">LSAT_V11C800420430</name>
</gene>
<dbReference type="PANTHER" id="PTHR43442:SF3">
    <property type="entry name" value="GLUCONOKINASE-RELATED"/>
    <property type="match status" value="1"/>
</dbReference>
<dbReference type="AlphaFoldDB" id="A0A9R1UVY6"/>
<protein>
    <recommendedName>
        <fullName evidence="3 9">Gluconokinase</fullName>
        <ecNumber evidence="3 9">2.7.1.12</ecNumber>
    </recommendedName>
</protein>
<keyword evidence="12" id="KW-1185">Reference proteome</keyword>
<keyword evidence="4 9" id="KW-0808">Transferase</keyword>
<comment type="pathway">
    <text evidence="1 9">Carbohydrate acid metabolism; D-gluconate degradation.</text>
</comment>
<comment type="catalytic activity">
    <reaction evidence="8 9">
        <text>D-gluconate + ATP = 6-phospho-D-gluconate + ADP + H(+)</text>
        <dbReference type="Rhea" id="RHEA:19433"/>
        <dbReference type="ChEBI" id="CHEBI:15378"/>
        <dbReference type="ChEBI" id="CHEBI:18391"/>
        <dbReference type="ChEBI" id="CHEBI:30616"/>
        <dbReference type="ChEBI" id="CHEBI:58759"/>
        <dbReference type="ChEBI" id="CHEBI:456216"/>
        <dbReference type="EC" id="2.7.1.12"/>
    </reaction>
</comment>
<organism evidence="11 12">
    <name type="scientific">Lactuca sativa</name>
    <name type="common">Garden lettuce</name>
    <dbReference type="NCBI Taxonomy" id="4236"/>
    <lineage>
        <taxon>Eukaryota</taxon>
        <taxon>Viridiplantae</taxon>
        <taxon>Streptophyta</taxon>
        <taxon>Embryophyta</taxon>
        <taxon>Tracheophyta</taxon>
        <taxon>Spermatophyta</taxon>
        <taxon>Magnoliopsida</taxon>
        <taxon>eudicotyledons</taxon>
        <taxon>Gunneridae</taxon>
        <taxon>Pentapetalae</taxon>
        <taxon>asterids</taxon>
        <taxon>campanulids</taxon>
        <taxon>Asterales</taxon>
        <taxon>Asteraceae</taxon>
        <taxon>Cichorioideae</taxon>
        <taxon>Cichorieae</taxon>
        <taxon>Lactucinae</taxon>
        <taxon>Lactuca</taxon>
    </lineage>
</organism>
<dbReference type="InterPro" id="IPR031322">
    <property type="entry name" value="Shikimate/glucono_kinase"/>
</dbReference>
<evidence type="ECO:0000313" key="12">
    <source>
        <dbReference type="Proteomes" id="UP000235145"/>
    </source>
</evidence>
<dbReference type="CDD" id="cd02021">
    <property type="entry name" value="GntK"/>
    <property type="match status" value="1"/>
</dbReference>
<evidence type="ECO:0000256" key="4">
    <source>
        <dbReference type="ARBA" id="ARBA00022679"/>
    </source>
</evidence>
<dbReference type="SUPFAM" id="SSF52540">
    <property type="entry name" value="P-loop containing nucleoside triphosphate hydrolases"/>
    <property type="match status" value="1"/>
</dbReference>
<evidence type="ECO:0000256" key="6">
    <source>
        <dbReference type="ARBA" id="ARBA00022777"/>
    </source>
</evidence>
<evidence type="ECO:0000256" key="2">
    <source>
        <dbReference type="ARBA" id="ARBA00008420"/>
    </source>
</evidence>
<proteinExistence type="inferred from homology"/>
<dbReference type="Proteomes" id="UP000235145">
    <property type="component" value="Unassembled WGS sequence"/>
</dbReference>
<dbReference type="GO" id="GO:0046316">
    <property type="term" value="F:gluconokinase activity"/>
    <property type="evidence" value="ECO:0000318"/>
    <property type="project" value="GO_Central"/>
</dbReference>
<evidence type="ECO:0000256" key="3">
    <source>
        <dbReference type="ARBA" id="ARBA00012054"/>
    </source>
</evidence>
<dbReference type="EC" id="2.7.1.12" evidence="3 9"/>
<dbReference type="EMBL" id="NBSK02000008">
    <property type="protein sequence ID" value="KAJ0194097.1"/>
    <property type="molecule type" value="Genomic_DNA"/>
</dbReference>
<evidence type="ECO:0000256" key="1">
    <source>
        <dbReference type="ARBA" id="ARBA00004875"/>
    </source>
</evidence>
<dbReference type="GO" id="GO:0005524">
    <property type="term" value="F:ATP binding"/>
    <property type="evidence" value="ECO:0007669"/>
    <property type="project" value="UniProtKB-KW"/>
</dbReference>
<evidence type="ECO:0000256" key="8">
    <source>
        <dbReference type="ARBA" id="ARBA00048090"/>
    </source>
</evidence>
<keyword evidence="5 9" id="KW-0547">Nucleotide-binding</keyword>
<dbReference type="GO" id="GO:0005975">
    <property type="term" value="P:carbohydrate metabolic process"/>
    <property type="evidence" value="ECO:0007669"/>
    <property type="project" value="InterPro"/>
</dbReference>
<feature type="compositionally biased region" description="Basic and acidic residues" evidence="10">
    <location>
        <begin position="1"/>
        <end position="11"/>
    </location>
</feature>
<keyword evidence="6 9" id="KW-0418">Kinase</keyword>